<name>A0ABN7WN25_GIGMA</name>
<dbReference type="Proteomes" id="UP000789901">
    <property type="component" value="Unassembled WGS sequence"/>
</dbReference>
<proteinExistence type="predicted"/>
<gene>
    <name evidence="1" type="ORF">GMARGA_LOCUS32923</name>
</gene>
<feature type="non-terminal residue" evidence="1">
    <location>
        <position position="1"/>
    </location>
</feature>
<accession>A0ABN7WN25</accession>
<feature type="non-terminal residue" evidence="1">
    <location>
        <position position="77"/>
    </location>
</feature>
<protein>
    <submittedName>
        <fullName evidence="1">34190_t:CDS:1</fullName>
    </submittedName>
</protein>
<organism evidence="1 2">
    <name type="scientific">Gigaspora margarita</name>
    <dbReference type="NCBI Taxonomy" id="4874"/>
    <lineage>
        <taxon>Eukaryota</taxon>
        <taxon>Fungi</taxon>
        <taxon>Fungi incertae sedis</taxon>
        <taxon>Mucoromycota</taxon>
        <taxon>Glomeromycotina</taxon>
        <taxon>Glomeromycetes</taxon>
        <taxon>Diversisporales</taxon>
        <taxon>Gigasporaceae</taxon>
        <taxon>Gigaspora</taxon>
    </lineage>
</organism>
<comment type="caution">
    <text evidence="1">The sequence shown here is derived from an EMBL/GenBank/DDBJ whole genome shotgun (WGS) entry which is preliminary data.</text>
</comment>
<dbReference type="EMBL" id="CAJVQB010053073">
    <property type="protein sequence ID" value="CAG8836210.1"/>
    <property type="molecule type" value="Genomic_DNA"/>
</dbReference>
<keyword evidence="2" id="KW-1185">Reference proteome</keyword>
<evidence type="ECO:0000313" key="1">
    <source>
        <dbReference type="EMBL" id="CAG8836210.1"/>
    </source>
</evidence>
<reference evidence="1 2" key="1">
    <citation type="submission" date="2021-06" db="EMBL/GenBank/DDBJ databases">
        <authorList>
            <person name="Kallberg Y."/>
            <person name="Tangrot J."/>
            <person name="Rosling A."/>
        </authorList>
    </citation>
    <scope>NUCLEOTIDE SEQUENCE [LARGE SCALE GENOMIC DNA]</scope>
    <source>
        <strain evidence="1 2">120-4 pot B 10/14</strain>
    </source>
</reference>
<sequence>KQLIPEVDKNVHNNDDLTKTLLKETSVLKPRRLFYSSSKTLENSITIISNETSGQRIRELSLSILKSSGDTLTRPLK</sequence>
<evidence type="ECO:0000313" key="2">
    <source>
        <dbReference type="Proteomes" id="UP000789901"/>
    </source>
</evidence>